<proteinExistence type="predicted"/>
<protein>
    <submittedName>
        <fullName evidence="1">Uncharacterized protein</fullName>
    </submittedName>
</protein>
<dbReference type="AlphaFoldDB" id="A0A5C7EQE1"/>
<accession>A0A5C7EQE1</accession>
<dbReference type="Proteomes" id="UP000321201">
    <property type="component" value="Unassembled WGS sequence"/>
</dbReference>
<evidence type="ECO:0000313" key="2">
    <source>
        <dbReference type="Proteomes" id="UP000321201"/>
    </source>
</evidence>
<evidence type="ECO:0000313" key="1">
    <source>
        <dbReference type="EMBL" id="TXF10425.1"/>
    </source>
</evidence>
<sequence>MAGSFTPDTVFAKTDKGRTEVATRQAGLDAKTRMLLIMLDGQTPLGQLAQKLTRLGDLGPCLEELLALELIAPVDGVHQGARPRAAPVAGKAPPDDKLEAARREALRRLHELLGPDADLFAPGLEAAGSVAGLLEQVQRVADVVRSVAGKGKAEEYVSQVRQRLG</sequence>
<dbReference type="InParanoid" id="A0A5C7EQE1"/>
<name>A0A5C7EQE1_9PROT</name>
<reference evidence="1 2" key="1">
    <citation type="submission" date="2019-08" db="EMBL/GenBank/DDBJ databases">
        <title>Pelomicrobium methylotrophicum gen. nov., sp. nov. a moderately thermophilic, facultatively anaerobic, lithoautotrophic and methylotrophic bacterium isolated from a terrestrial mud volcano.</title>
        <authorList>
            <person name="Slobodkina G.B."/>
            <person name="Merkel A.Y."/>
            <person name="Slobodkin A.I."/>
        </authorList>
    </citation>
    <scope>NUCLEOTIDE SEQUENCE [LARGE SCALE GENOMIC DNA]</scope>
    <source>
        <strain evidence="1 2">SM250</strain>
    </source>
</reference>
<comment type="caution">
    <text evidence="1">The sequence shown here is derived from an EMBL/GenBank/DDBJ whole genome shotgun (WGS) entry which is preliminary data.</text>
</comment>
<dbReference type="EMBL" id="VPFL01000031">
    <property type="protein sequence ID" value="TXF10425.1"/>
    <property type="molecule type" value="Genomic_DNA"/>
</dbReference>
<dbReference type="RefSeq" id="WP_147801074.1">
    <property type="nucleotide sequence ID" value="NZ_VPFL01000031.1"/>
</dbReference>
<dbReference type="OrthoDB" id="8965824at2"/>
<organism evidence="1 2">
    <name type="scientific">Pelomicrobium methylotrophicum</name>
    <dbReference type="NCBI Taxonomy" id="2602750"/>
    <lineage>
        <taxon>Bacteria</taxon>
        <taxon>Pseudomonadati</taxon>
        <taxon>Pseudomonadota</taxon>
        <taxon>Hydrogenophilia</taxon>
        <taxon>Hydrogenophilia incertae sedis</taxon>
        <taxon>Pelomicrobium</taxon>
    </lineage>
</organism>
<gene>
    <name evidence="1" type="ORF">FR698_15390</name>
</gene>
<keyword evidence="2" id="KW-1185">Reference proteome</keyword>